<dbReference type="Pfam" id="PF12437">
    <property type="entry name" value="GSIII_N"/>
    <property type="match status" value="1"/>
</dbReference>
<dbReference type="InterPro" id="IPR052725">
    <property type="entry name" value="GS_Type-3"/>
</dbReference>
<evidence type="ECO:0000259" key="4">
    <source>
        <dbReference type="PROSITE" id="PS51987"/>
    </source>
</evidence>
<evidence type="ECO:0000259" key="3">
    <source>
        <dbReference type="PROSITE" id="PS51986"/>
    </source>
</evidence>
<evidence type="ECO:0000313" key="5">
    <source>
        <dbReference type="EMBL" id="SHI07706.1"/>
    </source>
</evidence>
<dbReference type="STRING" id="1123282.SAMN02745823_02286"/>
<name>A0A1M5Y6W1_9FIRM</name>
<dbReference type="PROSITE" id="PS51986">
    <property type="entry name" value="GS_BETA_GRASP"/>
    <property type="match status" value="1"/>
</dbReference>
<dbReference type="SUPFAM" id="SSF55931">
    <property type="entry name" value="Glutamine synthetase/guanido kinase"/>
    <property type="match status" value="1"/>
</dbReference>
<dbReference type="InterPro" id="IPR027303">
    <property type="entry name" value="Gln_synth_gly_rich_site"/>
</dbReference>
<evidence type="ECO:0000256" key="1">
    <source>
        <dbReference type="PROSITE-ProRule" id="PRU01330"/>
    </source>
</evidence>
<dbReference type="PROSITE" id="PS51987">
    <property type="entry name" value="GS_CATALYTIC"/>
    <property type="match status" value="1"/>
</dbReference>
<dbReference type="InterPro" id="IPR022147">
    <property type="entry name" value="GSIII_N"/>
</dbReference>
<dbReference type="OrthoDB" id="9807095at2"/>
<proteinExistence type="inferred from homology"/>
<comment type="similarity">
    <text evidence="1 2">Belongs to the glutamine synthetase family.</text>
</comment>
<organism evidence="5 6">
    <name type="scientific">Sporobacter termitidis DSM 10068</name>
    <dbReference type="NCBI Taxonomy" id="1123282"/>
    <lineage>
        <taxon>Bacteria</taxon>
        <taxon>Bacillati</taxon>
        <taxon>Bacillota</taxon>
        <taxon>Clostridia</taxon>
        <taxon>Eubacteriales</taxon>
        <taxon>Oscillospiraceae</taxon>
        <taxon>Sporobacter</taxon>
    </lineage>
</organism>
<dbReference type="InterPro" id="IPR040577">
    <property type="entry name" value="Gln-synt_C"/>
</dbReference>
<evidence type="ECO:0000313" key="6">
    <source>
        <dbReference type="Proteomes" id="UP000183995"/>
    </source>
</evidence>
<dbReference type="AlphaFoldDB" id="A0A1M5Y6W1"/>
<dbReference type="PANTHER" id="PTHR42974">
    <property type="entry name" value="GLUTAMINE SYNTHETASE"/>
    <property type="match status" value="1"/>
</dbReference>
<feature type="domain" description="GS catalytic" evidence="4">
    <location>
        <begin position="156"/>
        <end position="586"/>
    </location>
</feature>
<dbReference type="PROSITE" id="PS00181">
    <property type="entry name" value="GLNA_ATP"/>
    <property type="match status" value="1"/>
</dbReference>
<evidence type="ECO:0000256" key="2">
    <source>
        <dbReference type="RuleBase" id="RU000384"/>
    </source>
</evidence>
<dbReference type="InterPro" id="IPR014746">
    <property type="entry name" value="Gln_synth/guanido_kin_cat_dom"/>
</dbReference>
<protein>
    <submittedName>
        <fullName evidence="5">Glutamine synthetase</fullName>
    </submittedName>
</protein>
<dbReference type="InterPro" id="IPR008146">
    <property type="entry name" value="Gln_synth_cat_dom"/>
</dbReference>
<dbReference type="GO" id="GO:0006542">
    <property type="term" value="P:glutamine biosynthetic process"/>
    <property type="evidence" value="ECO:0007669"/>
    <property type="project" value="InterPro"/>
</dbReference>
<dbReference type="RefSeq" id="WP_073079000.1">
    <property type="nucleotide sequence ID" value="NZ_FQXV01000007.1"/>
</dbReference>
<dbReference type="SMART" id="SM01230">
    <property type="entry name" value="Gln-synt_C"/>
    <property type="match status" value="1"/>
</dbReference>
<dbReference type="InterPro" id="IPR008147">
    <property type="entry name" value="Gln_synt_N"/>
</dbReference>
<dbReference type="Gene3D" id="3.30.590.10">
    <property type="entry name" value="Glutamine synthetase/guanido kinase, catalytic domain"/>
    <property type="match status" value="1"/>
</dbReference>
<sequence>MAIVNELFGSNVFSDHIMKQRLPKETYKALQKTINEGANLDISVANVVANAMKDWAIEKGATHFTHWFQPMTGITAEKHDSFITPTNDGRILMEFSGGELVRGEPDASSFPSGGIRATFEARGYTVWDPTSAAFVKSKTLYIPTAFCSYTGEALDAKTPLLRSMEAISKQAVRILRLFGNASATSVRTTVGPEQEYFLIDKAMYEQRKDLVYTGRTLFGNKPPKGQELEDQYFASIKTRVAAFMNELNEELWKLGVLAKTEHNEVAPAQHELAPIFTTTNIAVDHNHLTMELMQRIAKKYDMICLIHEKPFEGINGSGKHNNWSIATNTGSNLLDPGKTPFENAQFLLFLAAVIKAVDEYQDLLRISVATAANDHRLGANEAPPAIVSVFLGDELSAIVDALVSGSAYDAKSKTMMQIGVDVLPQFPKDTTDRNRTSPFAFTGNKFEFRMVGSSMSIAEANTVLNTAVAEILREFADTLEKASDFKTALQQLVKDTLSAHKRIIFNGNGYDDAWVAEAEKRGLLNLKTTPDALPYLLKEKNVKLFETHGVYSHTEIHSRYDISLENYCKILNIEALTMAEMAKTSILPAVASYAKELAESAYAKKAILDKADITYESDCVAKLSALTTALWKSTTALESALQKAETLGDITEKSMSYKNGVIPAMDTVRAAADALELITAKKAWPFPTYGDMLFSVL</sequence>
<dbReference type="PANTHER" id="PTHR42974:SF1">
    <property type="entry name" value="TYPE-3 GLUTAMINE SYNTHETASE"/>
    <property type="match status" value="1"/>
</dbReference>
<dbReference type="GO" id="GO:0004356">
    <property type="term" value="F:glutamine synthetase activity"/>
    <property type="evidence" value="ECO:0007669"/>
    <property type="project" value="InterPro"/>
</dbReference>
<dbReference type="Pfam" id="PF18318">
    <property type="entry name" value="Gln-synt_C-ter"/>
    <property type="match status" value="1"/>
</dbReference>
<gene>
    <name evidence="5" type="ORF">SAMN02745823_02286</name>
</gene>
<reference evidence="5 6" key="1">
    <citation type="submission" date="2016-11" db="EMBL/GenBank/DDBJ databases">
        <authorList>
            <person name="Jaros S."/>
            <person name="Januszkiewicz K."/>
            <person name="Wedrychowicz H."/>
        </authorList>
    </citation>
    <scope>NUCLEOTIDE SEQUENCE [LARGE SCALE GENOMIC DNA]</scope>
    <source>
        <strain evidence="5 6">DSM 10068</strain>
    </source>
</reference>
<accession>A0A1M5Y6W1</accession>
<dbReference type="Pfam" id="PF00120">
    <property type="entry name" value="Gln-synt_C"/>
    <property type="match status" value="1"/>
</dbReference>
<dbReference type="EMBL" id="FQXV01000007">
    <property type="protein sequence ID" value="SHI07706.1"/>
    <property type="molecule type" value="Genomic_DNA"/>
</dbReference>
<feature type="domain" description="GS beta-grasp" evidence="3">
    <location>
        <begin position="62"/>
        <end position="151"/>
    </location>
</feature>
<dbReference type="Proteomes" id="UP000183995">
    <property type="component" value="Unassembled WGS sequence"/>
</dbReference>
<dbReference type="Gene3D" id="1.20.120.1560">
    <property type="match status" value="1"/>
</dbReference>
<keyword evidence="6" id="KW-1185">Reference proteome</keyword>